<name>A0ABP6ZRD7_9ACTN</name>
<feature type="compositionally biased region" description="Low complexity" evidence="1">
    <location>
        <begin position="75"/>
        <end position="88"/>
    </location>
</feature>
<dbReference type="Proteomes" id="UP001500630">
    <property type="component" value="Unassembled WGS sequence"/>
</dbReference>
<evidence type="ECO:0000313" key="3">
    <source>
        <dbReference type="Proteomes" id="UP001500630"/>
    </source>
</evidence>
<evidence type="ECO:0000313" key="2">
    <source>
        <dbReference type="EMBL" id="GAA3615893.1"/>
    </source>
</evidence>
<proteinExistence type="predicted"/>
<comment type="caution">
    <text evidence="2">The sequence shown here is derived from an EMBL/GenBank/DDBJ whole genome shotgun (WGS) entry which is preliminary data.</text>
</comment>
<feature type="region of interest" description="Disordered" evidence="1">
    <location>
        <begin position="61"/>
        <end position="88"/>
    </location>
</feature>
<dbReference type="EMBL" id="BAABDQ010000053">
    <property type="protein sequence ID" value="GAA3615893.1"/>
    <property type="molecule type" value="Genomic_DNA"/>
</dbReference>
<organism evidence="2 3">
    <name type="scientific">Nonomuraea rosea</name>
    <dbReference type="NCBI Taxonomy" id="638574"/>
    <lineage>
        <taxon>Bacteria</taxon>
        <taxon>Bacillati</taxon>
        <taxon>Actinomycetota</taxon>
        <taxon>Actinomycetes</taxon>
        <taxon>Streptosporangiales</taxon>
        <taxon>Streptosporangiaceae</taxon>
        <taxon>Nonomuraea</taxon>
    </lineage>
</organism>
<gene>
    <name evidence="2" type="ORF">GCM10022419_121460</name>
</gene>
<sequence length="140" mass="14916">MSLAQSAKCVGDGRRPSSEPAELGVKVLRELQVTTLPQDGYNVHRRLCKMRAGGSKTCACAVGRRPEPSARSQRKPPAAASTSGAPKAASTLFYAEPKAATKRSAGGCTPNATPFWQALTVGHQCREQPLIQPSSRRNSR</sequence>
<reference evidence="3" key="1">
    <citation type="journal article" date="2019" name="Int. J. Syst. Evol. Microbiol.">
        <title>The Global Catalogue of Microorganisms (GCM) 10K type strain sequencing project: providing services to taxonomists for standard genome sequencing and annotation.</title>
        <authorList>
            <consortium name="The Broad Institute Genomics Platform"/>
            <consortium name="The Broad Institute Genome Sequencing Center for Infectious Disease"/>
            <person name="Wu L."/>
            <person name="Ma J."/>
        </authorList>
    </citation>
    <scope>NUCLEOTIDE SEQUENCE [LARGE SCALE GENOMIC DNA]</scope>
    <source>
        <strain evidence="3">JCM 17326</strain>
    </source>
</reference>
<protein>
    <recommendedName>
        <fullName evidence="4">Transposase</fullName>
    </recommendedName>
</protein>
<feature type="region of interest" description="Disordered" evidence="1">
    <location>
        <begin position="1"/>
        <end position="21"/>
    </location>
</feature>
<evidence type="ECO:0008006" key="4">
    <source>
        <dbReference type="Google" id="ProtNLM"/>
    </source>
</evidence>
<evidence type="ECO:0000256" key="1">
    <source>
        <dbReference type="SAM" id="MobiDB-lite"/>
    </source>
</evidence>
<keyword evidence="3" id="KW-1185">Reference proteome</keyword>
<accession>A0ABP6ZRD7</accession>